<dbReference type="EMBL" id="JARZAK010000026">
    <property type="protein sequence ID" value="MDY7260485.1"/>
    <property type="molecule type" value="Genomic_DNA"/>
</dbReference>
<name>A0ABU5HWV4_9BACE</name>
<evidence type="ECO:0000313" key="1">
    <source>
        <dbReference type="EMBL" id="MDY7260485.1"/>
    </source>
</evidence>
<organism evidence="1 2">
    <name type="scientific">Bacteroides vicugnae</name>
    <dbReference type="NCBI Taxonomy" id="3037989"/>
    <lineage>
        <taxon>Bacteria</taxon>
        <taxon>Pseudomonadati</taxon>
        <taxon>Bacteroidota</taxon>
        <taxon>Bacteroidia</taxon>
        <taxon>Bacteroidales</taxon>
        <taxon>Bacteroidaceae</taxon>
        <taxon>Bacteroides</taxon>
    </lineage>
</organism>
<proteinExistence type="predicted"/>
<comment type="caution">
    <text evidence="1">The sequence shown here is derived from an EMBL/GenBank/DDBJ whole genome shotgun (WGS) entry which is preliminary data.</text>
</comment>
<keyword evidence="2" id="KW-1185">Reference proteome</keyword>
<sequence length="1006" mass="115980">MEKKNFIKQMLCFTLLLGIGTHIHAQSDSGFIPTDFQGYYFSPQNLGFATPQTAEFVQYGNTNVNYYNGLLDLDIPLFDYKDTAFELDMSIKYISDGFKPGRRPSMVGNNWILNVGGSITRNVMGEPDDIRQEQKSGLLAAIRDGQFKQYSKEDLLNLNIPHATKNRPYPETEYDMAPDIFDFNFGRHKGRFIIDNNGNAKCISGGGYKIDLSEMTVQDYSTTNAPKSSVIKITTPDGYLYYFGGDVSCLEYSIPNNPSKLRSRPVQITSWYLTSIRDETKNHRITFSYQGRLQKNKYHLFINSYVSGIRWIHYKPDSKGYTKPSESSSVNDINTDHFLMEDKVYAPILKTINTDDVKINFITETFPVNFFGDSDGNDLIYLSSITMTKEPEVIKSCKFDYQISGRYFFLKNVTLYDQSENPAIYSFDYNMSNDLPDPLTTSIDHWGFWNGGYENIDNVDTFLNDGHFEERKAVNTNVASCTMLQRITYPTKGEEAIDYEYNRFRYYQTKRTDSFAWDSNTTAYDTPLSGVRVKNLTLHDPVTGKNRQRSFSYLDPTTGIESGRINELPRYHMPQESMQYVYDSFDHTEIKNLHAYSVSSNCIGRLSNISEYLIGYSDVTETFDDGSFCHYHFSSLADVPDNVELFGCPVRTYGNMTNRSFGYYQILDKALNYAPNDLSAFRGKLLFKKTYDNRYHKVAEEEYHYNVENKTTDYEVSINTNTGAFLASKIFTVPCLLIQEKLTDENEVEILHNYEYNAKGFVTEKETVNSNGDHVYLKYVRPGESLNLPSNIYWDSLISSNRIEEPIGIIKYLKKPQDEKRKMVDFIYAIYEPTNNAGIQKRVLRGANFAKTLPEDIDLTDYSNSMNRFIEAYDNYDKYGNVVTLRGLYDNTTIYLWSYHGKYPIAEIKGSTYDKVKSALGGKPELLSEESEPNMKKMEQLRTLLPHAQITISAYKQQVGLKYISEPSGRISFFRFDDQGRLKQRFRRGDKGALQLMEYNKYHYSK</sequence>
<accession>A0ABU5HWV4</accession>
<reference evidence="1 2" key="1">
    <citation type="submission" date="2023-04" db="EMBL/GenBank/DDBJ databases">
        <title>Bacteroides pacosi sp. nov., isolated from the fecal material of an alpaca.</title>
        <authorList>
            <person name="Miller S."/>
            <person name="Hendry M."/>
            <person name="King J."/>
            <person name="Sankaranarayanan K."/>
            <person name="Lawson P.A."/>
        </authorList>
    </citation>
    <scope>NUCLEOTIDE SEQUENCE [LARGE SCALE GENOMIC DNA]</scope>
    <source>
        <strain evidence="1 2">A2-P53</strain>
    </source>
</reference>
<dbReference type="RefSeq" id="WP_322019866.1">
    <property type="nucleotide sequence ID" value="NZ_JARZAK010000026.1"/>
</dbReference>
<dbReference type="Proteomes" id="UP001292913">
    <property type="component" value="Unassembled WGS sequence"/>
</dbReference>
<evidence type="ECO:0008006" key="3">
    <source>
        <dbReference type="Google" id="ProtNLM"/>
    </source>
</evidence>
<protein>
    <recommendedName>
        <fullName evidence="3">RHS repeat protein</fullName>
    </recommendedName>
</protein>
<evidence type="ECO:0000313" key="2">
    <source>
        <dbReference type="Proteomes" id="UP001292913"/>
    </source>
</evidence>
<gene>
    <name evidence="1" type="ORF">QHG74_22475</name>
</gene>